<organism evidence="1">
    <name type="scientific">Trepomonas sp. PC1</name>
    <dbReference type="NCBI Taxonomy" id="1076344"/>
    <lineage>
        <taxon>Eukaryota</taxon>
        <taxon>Metamonada</taxon>
        <taxon>Diplomonadida</taxon>
        <taxon>Hexamitidae</taxon>
        <taxon>Hexamitinae</taxon>
        <taxon>Trepomonas</taxon>
    </lineage>
</organism>
<name>A0A146K1E6_9EUKA</name>
<proteinExistence type="predicted"/>
<gene>
    <name evidence="1" type="ORF">TPC1_17870</name>
</gene>
<evidence type="ECO:0000313" key="1">
    <source>
        <dbReference type="EMBL" id="JAP90740.1"/>
    </source>
</evidence>
<feature type="non-terminal residue" evidence="1">
    <location>
        <position position="132"/>
    </location>
</feature>
<reference evidence="1" key="1">
    <citation type="submission" date="2015-07" db="EMBL/GenBank/DDBJ databases">
        <title>Adaptation to a free-living lifestyle via gene acquisitions in the diplomonad Trepomonas sp. PC1.</title>
        <authorList>
            <person name="Xu F."/>
            <person name="Jerlstrom-Hultqvist J."/>
            <person name="Kolisko M."/>
            <person name="Simpson A.G.B."/>
            <person name="Roger A.J."/>
            <person name="Svard S.G."/>
            <person name="Andersson J.O."/>
        </authorList>
    </citation>
    <scope>NUCLEOTIDE SEQUENCE</scope>
    <source>
        <strain evidence="1">PC1</strain>
    </source>
</reference>
<protein>
    <submittedName>
        <fullName evidence="1">Uncharacterized protein</fullName>
    </submittedName>
</protein>
<accession>A0A146K1E6</accession>
<dbReference type="EMBL" id="GDID01005866">
    <property type="protein sequence ID" value="JAP90740.1"/>
    <property type="molecule type" value="Transcribed_RNA"/>
</dbReference>
<sequence>CQQNLIAFVDKREMLKHTIEFHGEEIDQGRLQQIRKELLVPVKSVVDVSQWDNYQQKYSYENIQKQFKTIAKTEHVSKLEDRAIQEYMDQIQLQSVLKKSEKEVKHKADELGQRYIEFVEEADQQKPQTQGY</sequence>
<feature type="non-terminal residue" evidence="1">
    <location>
        <position position="1"/>
    </location>
</feature>
<dbReference type="AlphaFoldDB" id="A0A146K1E6"/>